<accession>A0A364LH24</accession>
<dbReference type="Gene3D" id="3.40.50.1000">
    <property type="entry name" value="HAD superfamily/HAD-like"/>
    <property type="match status" value="1"/>
</dbReference>
<dbReference type="InterPro" id="IPR011989">
    <property type="entry name" value="ARM-like"/>
</dbReference>
<dbReference type="InterPro" id="IPR036412">
    <property type="entry name" value="HAD-like_sf"/>
</dbReference>
<dbReference type="InterPro" id="IPR016024">
    <property type="entry name" value="ARM-type_fold"/>
</dbReference>
<sequence>MPRSSKGFIAIDIDGTTLVEKIDKNPLYGLRNKQSHMRQVLLEYVRRAQKEGYDILILTARPGFVDRGLQALSSYLGTKPTNEIVNILEAYDVHNVEIVRAPAGLKGHKMAEILQLYHQEGHNDAIGLLFDDQLKQVNDVIAQNNSKLVAIDINSAADLDKFWIETKIPVTGRNPFHPENLIKNIKETHPEISLLYKNIEQIRFPQEAELIRKIVDDLSIRIYEAKHRAYHPEINWVNNAITGIHTIINKLSKDNPHIRQAELDAISQIIFGTDDLSKVVPNSQIEVLLQDLMIDLKDFALRDELLKTLENYKSQFQSSALVKEQPGNLIEINRINQLIDKLETIPHASEALAAFANSLQKNEHEYCTSTWWQPIGNLLSQSPTVNSLATISKSHQFRQRISEMKDDCIPNEGSGLKL</sequence>
<proteinExistence type="predicted"/>
<dbReference type="Gene3D" id="1.25.10.10">
    <property type="entry name" value="Leucine-rich Repeat Variant"/>
    <property type="match status" value="1"/>
</dbReference>
<organism evidence="1 2">
    <name type="scientific">Legionella quinlivanii</name>
    <dbReference type="NCBI Taxonomy" id="45073"/>
    <lineage>
        <taxon>Bacteria</taxon>
        <taxon>Pseudomonadati</taxon>
        <taxon>Pseudomonadota</taxon>
        <taxon>Gammaproteobacteria</taxon>
        <taxon>Legionellales</taxon>
        <taxon>Legionellaceae</taxon>
        <taxon>Legionella</taxon>
    </lineage>
</organism>
<dbReference type="Proteomes" id="UP000249458">
    <property type="component" value="Unassembled WGS sequence"/>
</dbReference>
<dbReference type="SUPFAM" id="SSF56784">
    <property type="entry name" value="HAD-like"/>
    <property type="match status" value="1"/>
</dbReference>
<dbReference type="EMBL" id="MVJN01000009">
    <property type="protein sequence ID" value="RAP35503.1"/>
    <property type="molecule type" value="Genomic_DNA"/>
</dbReference>
<evidence type="ECO:0008006" key="3">
    <source>
        <dbReference type="Google" id="ProtNLM"/>
    </source>
</evidence>
<protein>
    <recommendedName>
        <fullName evidence="3">Coiled-coil protein</fullName>
    </recommendedName>
</protein>
<comment type="caution">
    <text evidence="1">The sequence shown here is derived from an EMBL/GenBank/DDBJ whole genome shotgun (WGS) entry which is preliminary data.</text>
</comment>
<reference evidence="1 2" key="1">
    <citation type="submission" date="2017-02" db="EMBL/GenBank/DDBJ databases">
        <title>Legionella quilivanii strain from human: case report and whole genome sequencing analysis.</title>
        <authorList>
            <person name="Lalancette C."/>
            <person name="Leduc J.-M."/>
            <person name="Levesque S."/>
            <person name="Fournier E."/>
            <person name="Saoud J."/>
            <person name="Faucher S.P."/>
            <person name="Bernard K."/>
            <person name="Martineau C."/>
            <person name="Longtin J."/>
        </authorList>
    </citation>
    <scope>NUCLEOTIDE SEQUENCE [LARGE SCALE GENOMIC DNA]</scope>
    <source>
        <strain evidence="1 2">ID143958</strain>
    </source>
</reference>
<dbReference type="AlphaFoldDB" id="A0A364LH24"/>
<evidence type="ECO:0000313" key="2">
    <source>
        <dbReference type="Proteomes" id="UP000249458"/>
    </source>
</evidence>
<gene>
    <name evidence="1" type="ORF">B1207_12480</name>
</gene>
<dbReference type="InterPro" id="IPR023214">
    <property type="entry name" value="HAD_sf"/>
</dbReference>
<dbReference type="SUPFAM" id="SSF48371">
    <property type="entry name" value="ARM repeat"/>
    <property type="match status" value="1"/>
</dbReference>
<evidence type="ECO:0000313" key="1">
    <source>
        <dbReference type="EMBL" id="RAP35503.1"/>
    </source>
</evidence>
<dbReference type="RefSeq" id="WP_112220284.1">
    <property type="nucleotide sequence ID" value="NZ_MVJN01000009.1"/>
</dbReference>
<name>A0A364LH24_9GAMM</name>